<dbReference type="AlphaFoldDB" id="A0A7C6EG61"/>
<dbReference type="EMBL" id="DTLI01000133">
    <property type="protein sequence ID" value="HHS52223.1"/>
    <property type="molecule type" value="Genomic_DNA"/>
</dbReference>
<gene>
    <name evidence="1" type="ORF">ENW73_05080</name>
</gene>
<sequence length="456" mass="52504">MLQVIILCFLYSFAQEDSLPPLPNPYDLELKLTRPREKLKLADTAELSLLGGLVYSSPMRFALKNKLVVPIRFRNKFLLLAGGYISDIDYEPYRSLVALGNLWSALSSTRNAFFKNSLALERKDRLSAFFERIIFTHWSVHPFFFGELNPQLDFRFSRYFRYRHYPFYNLQGQNNYIIPTVIGNLGVAGAFLIQSNTTPIGSVRAFDHIILKEFVFLKPQIGYWFDDRILSFGVNSGARIKKTVVFFQFAYNEKQLLSFDSIYSDVGPLRVQGSLHYPIDQLSLKISILTNNQEIGLCARFDKNQIHFVPSDSAGELLFYPENSGRKSAYFNLIALNNLRIALSSLENRLMLELNPNELSLVPIWAFSDYLTVSVKQFGFTLQGELIGERKCAGHKLNPVFRLDCFVQNTLYLRRSSIVLKIGFQNILGTVWEVYPDYKENHRKLLLEVSLKRLSA</sequence>
<evidence type="ECO:0000313" key="1">
    <source>
        <dbReference type="EMBL" id="HHS52223.1"/>
    </source>
</evidence>
<comment type="caution">
    <text evidence="1">The sequence shown here is derived from an EMBL/GenBank/DDBJ whole genome shotgun (WGS) entry which is preliminary data.</text>
</comment>
<name>A0A7C6EG61_UNCW3</name>
<protein>
    <submittedName>
        <fullName evidence="1">Uncharacterized protein</fullName>
    </submittedName>
</protein>
<accession>A0A7C6EG61</accession>
<reference evidence="1" key="1">
    <citation type="journal article" date="2020" name="mSystems">
        <title>Genome- and Community-Level Interaction Insights into Carbon Utilization and Element Cycling Functions of Hydrothermarchaeota in Hydrothermal Sediment.</title>
        <authorList>
            <person name="Zhou Z."/>
            <person name="Liu Y."/>
            <person name="Xu W."/>
            <person name="Pan J."/>
            <person name="Luo Z.H."/>
            <person name="Li M."/>
        </authorList>
    </citation>
    <scope>NUCLEOTIDE SEQUENCE [LARGE SCALE GENOMIC DNA]</scope>
    <source>
        <strain evidence="1">SpSt-876</strain>
    </source>
</reference>
<organism evidence="1">
    <name type="scientific">candidate division WOR-3 bacterium</name>
    <dbReference type="NCBI Taxonomy" id="2052148"/>
    <lineage>
        <taxon>Bacteria</taxon>
        <taxon>Bacteria division WOR-3</taxon>
    </lineage>
</organism>
<proteinExistence type="predicted"/>